<evidence type="ECO:0000313" key="2">
    <source>
        <dbReference type="Proteomes" id="UP000326570"/>
    </source>
</evidence>
<gene>
    <name evidence="1" type="ORF">F0P94_07645</name>
</gene>
<dbReference type="Proteomes" id="UP000326570">
    <property type="component" value="Unassembled WGS sequence"/>
</dbReference>
<evidence type="ECO:0008006" key="3">
    <source>
        <dbReference type="Google" id="ProtNLM"/>
    </source>
</evidence>
<evidence type="ECO:0000313" key="1">
    <source>
        <dbReference type="EMBL" id="KAA9340212.1"/>
    </source>
</evidence>
<dbReference type="EMBL" id="VTWT01000003">
    <property type="protein sequence ID" value="KAA9340212.1"/>
    <property type="molecule type" value="Genomic_DNA"/>
</dbReference>
<proteinExistence type="predicted"/>
<dbReference type="AlphaFoldDB" id="A0A5N1J687"/>
<comment type="caution">
    <text evidence="1">The sequence shown here is derived from an EMBL/GenBank/DDBJ whole genome shotgun (WGS) entry which is preliminary data.</text>
</comment>
<accession>A0A5N1J687</accession>
<protein>
    <recommendedName>
        <fullName evidence="3">DUF4595 domain-containing protein</fullName>
    </recommendedName>
</protein>
<name>A0A5N1J687_9BACT</name>
<keyword evidence="2" id="KW-1185">Reference proteome</keyword>
<sequence>MADTPWYLLTPTTASKTAIKMLKKGNALILMLAVLLTVGCGKEDANNDPKPNNSTGNITGQRTCVLVSTQSYNLEDAWRFFFNAQGQIIKALKGTSNNGLQLITYSATGKIKNVRRYRMPAKEIQESSFYQYNSDSLLSRETIFIPATPGDSASLYAVRENYFEYDPGKRLVKITSFLLTQPGGSDGYITFTYNPDGSLLEERFGGIPSQLGWRKKTKFVSGKAPAEKQAFLNLPSMFLYSSHGIVFNRLPATIEETQYSSNGVGHTSIFNYSYLFNTDGYPTEQIMTFPGQQPLTNYWTYNCP</sequence>
<reference evidence="1 2" key="1">
    <citation type="submission" date="2019-09" db="EMBL/GenBank/DDBJ databases">
        <title>Genome sequence of Adhaeribacter sp. M2.</title>
        <authorList>
            <person name="Srinivasan S."/>
        </authorList>
    </citation>
    <scope>NUCLEOTIDE SEQUENCE [LARGE SCALE GENOMIC DNA]</scope>
    <source>
        <strain evidence="1 2">M2</strain>
    </source>
</reference>
<organism evidence="1 2">
    <name type="scientific">Adhaeribacter soli</name>
    <dbReference type="NCBI Taxonomy" id="2607655"/>
    <lineage>
        <taxon>Bacteria</taxon>
        <taxon>Pseudomonadati</taxon>
        <taxon>Bacteroidota</taxon>
        <taxon>Cytophagia</taxon>
        <taxon>Cytophagales</taxon>
        <taxon>Hymenobacteraceae</taxon>
        <taxon>Adhaeribacter</taxon>
    </lineage>
</organism>
<dbReference type="RefSeq" id="WP_150903285.1">
    <property type="nucleotide sequence ID" value="NZ_VTWT01000003.1"/>
</dbReference>